<dbReference type="FunFam" id="3.40.50.300:FF:000421">
    <property type="entry name" value="Branched-chain amino acid ABC transporter ATP-binding protein"/>
    <property type="match status" value="1"/>
</dbReference>
<evidence type="ECO:0000259" key="4">
    <source>
        <dbReference type="PROSITE" id="PS50893"/>
    </source>
</evidence>
<gene>
    <name evidence="5" type="ORF">SAMN06893097_108136</name>
</gene>
<keyword evidence="1" id="KW-0813">Transport</keyword>
<dbReference type="InterPro" id="IPR027417">
    <property type="entry name" value="P-loop_NTPase"/>
</dbReference>
<dbReference type="PANTHER" id="PTHR45772">
    <property type="entry name" value="CONSERVED COMPONENT OF ABC TRANSPORTER FOR NATURAL AMINO ACIDS-RELATED"/>
    <property type="match status" value="1"/>
</dbReference>
<dbReference type="Gene3D" id="3.40.50.300">
    <property type="entry name" value="P-loop containing nucleotide triphosphate hydrolases"/>
    <property type="match status" value="1"/>
</dbReference>
<keyword evidence="2" id="KW-0547">Nucleotide-binding</keyword>
<accession>A0A285EIE8</accession>
<dbReference type="GO" id="GO:0005524">
    <property type="term" value="F:ATP binding"/>
    <property type="evidence" value="ECO:0007669"/>
    <property type="project" value="UniProtKB-KW"/>
</dbReference>
<dbReference type="SUPFAM" id="SSF52540">
    <property type="entry name" value="P-loop containing nucleoside triphosphate hydrolases"/>
    <property type="match status" value="1"/>
</dbReference>
<name>A0A285EIE8_9ACTN</name>
<evidence type="ECO:0000256" key="1">
    <source>
        <dbReference type="ARBA" id="ARBA00022448"/>
    </source>
</evidence>
<dbReference type="Proteomes" id="UP000219514">
    <property type="component" value="Unassembled WGS sequence"/>
</dbReference>
<reference evidence="5 6" key="1">
    <citation type="submission" date="2017-09" db="EMBL/GenBank/DDBJ databases">
        <authorList>
            <person name="Ehlers B."/>
            <person name="Leendertz F.H."/>
        </authorList>
    </citation>
    <scope>NUCLEOTIDE SEQUENCE [LARGE SCALE GENOMIC DNA]</scope>
    <source>
        <strain evidence="5 6">DSM 46844</strain>
    </source>
</reference>
<protein>
    <submittedName>
        <fullName evidence="5">Amino acid/amide ABC transporter ATP-binding protein 1, HAAT family</fullName>
    </submittedName>
</protein>
<dbReference type="AlphaFoldDB" id="A0A285EIE8"/>
<evidence type="ECO:0000313" key="6">
    <source>
        <dbReference type="Proteomes" id="UP000219514"/>
    </source>
</evidence>
<dbReference type="GO" id="GO:0005886">
    <property type="term" value="C:plasma membrane"/>
    <property type="evidence" value="ECO:0007669"/>
    <property type="project" value="TreeGrafter"/>
</dbReference>
<organism evidence="5 6">
    <name type="scientific">Geodermatophilus sabuli</name>
    <dbReference type="NCBI Taxonomy" id="1564158"/>
    <lineage>
        <taxon>Bacteria</taxon>
        <taxon>Bacillati</taxon>
        <taxon>Actinomycetota</taxon>
        <taxon>Actinomycetes</taxon>
        <taxon>Geodermatophilales</taxon>
        <taxon>Geodermatophilaceae</taxon>
        <taxon>Geodermatophilus</taxon>
    </lineage>
</organism>
<feature type="domain" description="ABC transporter" evidence="4">
    <location>
        <begin position="21"/>
        <end position="268"/>
    </location>
</feature>
<dbReference type="PANTHER" id="PTHR45772:SF4">
    <property type="entry name" value="ABC TRANSPORTER ATP-BINDING PROTEIN"/>
    <property type="match status" value="1"/>
</dbReference>
<dbReference type="RefSeq" id="WP_097207720.1">
    <property type="nucleotide sequence ID" value="NZ_JACHXB010000007.1"/>
</dbReference>
<dbReference type="Pfam" id="PF12399">
    <property type="entry name" value="BCA_ABC_TP_C"/>
    <property type="match status" value="1"/>
</dbReference>
<dbReference type="InterPro" id="IPR003439">
    <property type="entry name" value="ABC_transporter-like_ATP-bd"/>
</dbReference>
<dbReference type="OrthoDB" id="3396710at2"/>
<dbReference type="CDD" id="cd03219">
    <property type="entry name" value="ABC_Mj1267_LivG_branched"/>
    <property type="match status" value="1"/>
</dbReference>
<dbReference type="InterPro" id="IPR003593">
    <property type="entry name" value="AAA+_ATPase"/>
</dbReference>
<evidence type="ECO:0000256" key="3">
    <source>
        <dbReference type="ARBA" id="ARBA00022840"/>
    </source>
</evidence>
<dbReference type="GO" id="GO:0016887">
    <property type="term" value="F:ATP hydrolysis activity"/>
    <property type="evidence" value="ECO:0007669"/>
    <property type="project" value="InterPro"/>
</dbReference>
<keyword evidence="3 5" id="KW-0067">ATP-binding</keyword>
<dbReference type="PROSITE" id="PS50893">
    <property type="entry name" value="ABC_TRANSPORTER_2"/>
    <property type="match status" value="1"/>
</dbReference>
<evidence type="ECO:0000256" key="2">
    <source>
        <dbReference type="ARBA" id="ARBA00022741"/>
    </source>
</evidence>
<sequence length="278" mass="29621">MTGATTAAAAQRHGEDDVPLLRVEDVSVRFGGVVALDGLSFDVPRGAVCGLIGPNGAGKTTMFNVVSRVYEASSGRVLLDGTDLLRLPAHRIAEVGVARTFQNIALFPTMTVLDNIVVGAHSRGRGGWIRSALRLGARRDDSAARAEAMGLLERLDLASLALRPVAGLPFGTMKRIELARAMAARPKLLLLDEPANGLTHSEVDELGAVIRGLRDDFGLSVLLVEHHMKMVMSISDRVTVLDFGRRIADGTPAEVQRDPAVIEAYLGSDTSTGEGHRD</sequence>
<dbReference type="InterPro" id="IPR032823">
    <property type="entry name" value="BCA_ABC_TP_C"/>
</dbReference>
<proteinExistence type="predicted"/>
<keyword evidence="6" id="KW-1185">Reference proteome</keyword>
<dbReference type="InterPro" id="IPR051120">
    <property type="entry name" value="ABC_AA/LPS_Transport"/>
</dbReference>
<dbReference type="SMART" id="SM00382">
    <property type="entry name" value="AAA"/>
    <property type="match status" value="1"/>
</dbReference>
<dbReference type="Pfam" id="PF00005">
    <property type="entry name" value="ABC_tran"/>
    <property type="match status" value="1"/>
</dbReference>
<evidence type="ECO:0000313" key="5">
    <source>
        <dbReference type="EMBL" id="SNX97771.1"/>
    </source>
</evidence>
<dbReference type="EMBL" id="OBDO01000008">
    <property type="protein sequence ID" value="SNX97771.1"/>
    <property type="molecule type" value="Genomic_DNA"/>
</dbReference>